<feature type="transmembrane region" description="Helical" evidence="1">
    <location>
        <begin position="41"/>
        <end position="69"/>
    </location>
</feature>
<reference evidence="2" key="1">
    <citation type="submission" date="2022-07" db="EMBL/GenBank/DDBJ databases">
        <title>Phylogenomic reconstructions and comparative analyses of Kickxellomycotina fungi.</title>
        <authorList>
            <person name="Reynolds N.K."/>
            <person name="Stajich J.E."/>
            <person name="Barry K."/>
            <person name="Grigoriev I.V."/>
            <person name="Crous P."/>
            <person name="Smith M.E."/>
        </authorList>
    </citation>
    <scope>NUCLEOTIDE SEQUENCE</scope>
    <source>
        <strain evidence="2">NRRL 1565</strain>
    </source>
</reference>
<organism evidence="2 3">
    <name type="scientific">Coemansia guatemalensis</name>
    <dbReference type="NCBI Taxonomy" id="2761395"/>
    <lineage>
        <taxon>Eukaryota</taxon>
        <taxon>Fungi</taxon>
        <taxon>Fungi incertae sedis</taxon>
        <taxon>Zoopagomycota</taxon>
        <taxon>Kickxellomycotina</taxon>
        <taxon>Kickxellomycetes</taxon>
        <taxon>Kickxellales</taxon>
        <taxon>Kickxellaceae</taxon>
        <taxon>Coemansia</taxon>
    </lineage>
</organism>
<comment type="caution">
    <text evidence="2">The sequence shown here is derived from an EMBL/GenBank/DDBJ whole genome shotgun (WGS) entry which is preliminary data.</text>
</comment>
<dbReference type="Proteomes" id="UP001140094">
    <property type="component" value="Unassembled WGS sequence"/>
</dbReference>
<feature type="transmembrane region" description="Helical" evidence="1">
    <location>
        <begin position="7"/>
        <end position="26"/>
    </location>
</feature>
<evidence type="ECO:0000256" key="1">
    <source>
        <dbReference type="SAM" id="Phobius"/>
    </source>
</evidence>
<name>A0A9W8HX21_9FUNG</name>
<sequence length="226" mass="25735">MFSAPNIFLQLLAWAVFLIHVYLFVFESDILSMLYQNVATIIGYIVSVPFVIVFDIIIYTLIGIVIALIRKHPTHPLQNPVRTIIAGSHRLYAPTPATQQQKLVTNVQVIDAPEDKEFWIDGILKADGNTLGHNPLNTYVLSTLPNMPGGVPKFCRHYYNIRNVIWSPRVTKKLTVVQRLHEKHSLFPKWSPPTFYYSCDRAAVLARGNYDVAFCQLSETYAQTTE</sequence>
<keyword evidence="1" id="KW-0812">Transmembrane</keyword>
<dbReference type="EMBL" id="JANBUO010001695">
    <property type="protein sequence ID" value="KAJ2797176.1"/>
    <property type="molecule type" value="Genomic_DNA"/>
</dbReference>
<keyword evidence="3" id="KW-1185">Reference proteome</keyword>
<keyword evidence="1" id="KW-0472">Membrane</keyword>
<protein>
    <submittedName>
        <fullName evidence="2">Uncharacterized protein</fullName>
    </submittedName>
</protein>
<dbReference type="AlphaFoldDB" id="A0A9W8HX21"/>
<gene>
    <name evidence="2" type="ORF">H4R20_005278</name>
</gene>
<keyword evidence="1" id="KW-1133">Transmembrane helix</keyword>
<evidence type="ECO:0000313" key="2">
    <source>
        <dbReference type="EMBL" id="KAJ2797176.1"/>
    </source>
</evidence>
<evidence type="ECO:0000313" key="3">
    <source>
        <dbReference type="Proteomes" id="UP001140094"/>
    </source>
</evidence>
<accession>A0A9W8HX21</accession>
<proteinExistence type="predicted"/>